<feature type="transmembrane region" description="Helical" evidence="2">
    <location>
        <begin position="258"/>
        <end position="284"/>
    </location>
</feature>
<geneLocation type="chloroplast" evidence="3"/>
<keyword evidence="2" id="KW-1133">Transmembrane helix</keyword>
<feature type="compositionally biased region" description="Polar residues" evidence="1">
    <location>
        <begin position="883"/>
        <end position="901"/>
    </location>
</feature>
<feature type="transmembrane region" description="Helical" evidence="2">
    <location>
        <begin position="215"/>
        <end position="238"/>
    </location>
</feature>
<feature type="region of interest" description="Disordered" evidence="1">
    <location>
        <begin position="1909"/>
        <end position="1933"/>
    </location>
</feature>
<sequence length="2411" mass="285248">MLTILSLVTSVKDYIEVLHKLIETDSMNGLNSYYDFGAGTTFLVLATKEILSNFFSLKWLQTIWSIPTLVPDIASAMISEISIFNGSFQNSMTLLEQPISYGNQNLFFYCLEKFMIGAMNSLFLFLPTSTAHIITLRRFVMQGLEAGYIAGLGTIAGNFVWVGSVIFGLRFLVIPWLSFDILRYLLGFILLVKYMWDSYSERRSVLDDLSKSKIFLLNFLLAFTEQTNLFPFLSNISIGSDSTILETFPSLNSNIFEFFMIHGFYLIGILVGSLSLLQLTCWFWENPAYNFYIWIISSFKVTTTFYYKFLNFLFLYLTMICAISNVTYLGLDYTITNPLGLTHEDRLVEQKVLLETSFLNSKASDRNTRRNRGRHGRRERWKRRVRRYRTFDASLYDQGTYDLFTIEDLNYGFDRFWLRRKIRNHRVRFRFFPGPWMRSFKKQLTRPRLESFMGPRIEFFRILFEQAYHPEFHEFKNKSLHRLPSLPLRGSERSDKNVENSINNDNVSNRLYKMDDSQSEQNEKIMIPLENFKQNQRNVSIYFDQKLKEKKQKVVTQNSALRKFLRKTENRVQLAKIQQKLQKTIPHFSVATANKKVYNFMKSETTNLEPIYSKRWKYLFSKISHNSKKANLKLEQTLLEKFYKNSVLNFSASHIANTKQEKENFKQDIQKRLSNNERLVLRYKTFLKSENSSSLQKIKDMEESQIKTLSFLNKSNFENSSSPFASTSASADPMLSQPLLSQSKGSEQKSGELYKPITLLHPLKYYLQQEKAFKKKLNFYGVNQYRNFGIEKNAPYFRVMMKRFFYYYKPTLRWERTMRVATMRKARRKGSRIPRKLNINTETKALATIPNNSSISSLSLASVPSLLSLPLLSRSEGSERASETSASVRASTLKIQSNRSGQSEELKNEKIINTFDSLNNNKQSKRLNKEETLTDSNNELIKLNNIQKPTHFYSLVSKRASRYRYEIYKDVLQHWYYSPFNRLLLKFDVDSFIRRQPKNHFLTKKDESLLHFKRFLISEYYNSLRWYTYMQHYDSMKTKISGTKTLTSRVYNQQFIGTFKKIRHLFAITPFSNDQTILKFDQPLYNEFSNDKNQSLLSDSVFHEEILADDDFKWIFSSSLASVPSRSEASASAKPKMQNSGSEEVKLNHQLTDQENKTQRNNIYSSLAPSQPHSRSERNEPIITDLKNQSADIIREYLKKATPIREEYIKYLLNNKDYSELTKFLFRGKKLRGVSPTTNEKDFLLQENNALLKKPVLSNDLEINDFHNFLWFELLKKCHHKLYDQKALKNYVLSRVDKHEKQKQRKQKNLKLRIERIKNWYVSDSSQISKYKNVLSYNGLPSSYIKAIKEAYNISVKNQKTKQTKYQKFTKSQKILLKNYLNIRLENSFNKIYNLEQNFKKTYNSNYPSGSMQQKDNISNLEKTMLFVTHHTLMPFEYLKTKIFNKENLKLFGFTEKTNFFNLFKGQKDLNQWRKNETVLSRRKKIRKTLKRLRNNKNLSYIHNNYESNNLKDFKKLLSPSLQDKSGPFSSNVRKKKDLEELKKENNINKLYISRREKTWQNYTKNASLSRSDRKENFVENLFTKKFKKRRSRMRRYRFLKGRGPIKKRTLGEKLKGQFRFLKKYAALHEAKSLLQSDKEPTQSSTRSVADTNDQEKIQNKKLLIFNNLLNQKNQKSSSKKFETREIKQRRTRIRKHRFWKKHKKQKDALARRKIKKRRRYGKAKIRVLNKKLKNIKAYNDVKKWWWQEFLPNFQKNTDNVWQTLSYNDIKNELKELSIPEILERDNINPEILQIGDKDYKPLAIPEAIRIRDAYLKQMSSSIAEQTKSIENLNSLPSLPFTSVSSQSETSAPASPKMQSSGYEEKQKVVDDSRNKQMEKSNNIVDKVYTNILNTSIFDSLHQSSIAPQRGNTKNLLSSSLHEKSGNNEKNAPFMVATNPMPFYAGWDESSRKFVLTNRLLSRKDAGYSFVNDANQFTEYLKAPFNGMNAPTTLYWQIPFTTYDPDQFFALGMDGFSPIGWRNFHFKSSKQTTKPILVKKIESTLTSLSSASPSLFRTRSKGFGEAEEREAKEQTTSNKFSKDLHIKFINKTLKNSFLTSHSVKEPMQTNNMKNINENRQNQINLYNRVQKRYKRVKKHPRPPVWFPSGTLTNQVLPVHYIYVFYKRYRLPRDRYVRRKLRRNKNEDLKPFIKNLNQWTDYTLRKRAKPKRKYHRKNLKMKRKNEDFLAHLKRRKFRGFTDEKIRFRPISESQKLKELKLRKKLLTKDKKKTDPSQPRRGSDKKQKVSKDNIRLRQLRRRVQRQVFRPVWRYKPQSGGFVWPGDYLRFELVKAPKLQINTISSSSSQSEKPRSDRSTGQSNLKVSEKQRNIRKKKRRVIQEWQVQPKKYFLQKHNLKVLKKRLQKSQNLTF</sequence>
<keyword evidence="2" id="KW-0812">Transmembrane</keyword>
<feature type="compositionally biased region" description="Polar residues" evidence="1">
    <location>
        <begin position="1841"/>
        <end position="1862"/>
    </location>
</feature>
<proteinExistence type="predicted"/>
<feature type="transmembrane region" description="Helical" evidence="2">
    <location>
        <begin position="173"/>
        <end position="194"/>
    </location>
</feature>
<evidence type="ECO:0000256" key="2">
    <source>
        <dbReference type="SAM" id="Phobius"/>
    </source>
</evidence>
<organism evidence="3">
    <name type="scientific">Pediastrum duplex</name>
    <name type="common">Green alga</name>
    <dbReference type="NCBI Taxonomy" id="3105"/>
    <lineage>
        <taxon>Eukaryota</taxon>
        <taxon>Viridiplantae</taxon>
        <taxon>Chlorophyta</taxon>
        <taxon>core chlorophytes</taxon>
        <taxon>Chlorophyceae</taxon>
        <taxon>CS clade</taxon>
        <taxon>Sphaeropleales</taxon>
        <taxon>Hydrodictyaceae</taxon>
        <taxon>Pediastrum</taxon>
    </lineage>
</organism>
<dbReference type="RefSeq" id="YP_009364101.1">
    <property type="nucleotide sequence ID" value="NC_034654.1"/>
</dbReference>
<name>A0A1W5RMG3_PEDDU</name>
<reference evidence="3" key="1">
    <citation type="journal article" date="2017" name="PeerJ">
        <title>lastomes of the green algae Hydrodictyon reticulatum and Pediastrum duplex (Sphaeropleales, Chlorophyceae).</title>
        <authorList>
            <person name="McManus H.A."/>
            <person name="Sanchez D."/>
            <person name="Karol K.G."/>
        </authorList>
    </citation>
    <scope>NUCLEOTIDE SEQUENCE</scope>
</reference>
<keyword evidence="3" id="KW-0150">Chloroplast</keyword>
<keyword evidence="2" id="KW-0472">Membrane</keyword>
<feature type="transmembrane region" description="Helical" evidence="2">
    <location>
        <begin position="106"/>
        <end position="126"/>
    </location>
</feature>
<feature type="region of interest" description="Disordered" evidence="1">
    <location>
        <begin position="2260"/>
        <end position="2294"/>
    </location>
</feature>
<feature type="compositionally biased region" description="Basic and acidic residues" evidence="1">
    <location>
        <begin position="1863"/>
        <end position="1879"/>
    </location>
</feature>
<evidence type="ECO:0000313" key="3">
    <source>
        <dbReference type="EMBL" id="AQU64397.1"/>
    </source>
</evidence>
<gene>
    <name evidence="3" type="primary">ycf1</name>
</gene>
<accession>A0A1W5RMG3</accession>
<feature type="region of interest" description="Disordered" evidence="1">
    <location>
        <begin position="1127"/>
        <end position="1146"/>
    </location>
</feature>
<feature type="region of interest" description="Disordered" evidence="1">
    <location>
        <begin position="880"/>
        <end position="905"/>
    </location>
</feature>
<evidence type="ECO:0000256" key="1">
    <source>
        <dbReference type="SAM" id="MobiDB-lite"/>
    </source>
</evidence>
<feature type="compositionally biased region" description="Basic and acidic residues" evidence="1">
    <location>
        <begin position="2279"/>
        <end position="2293"/>
    </location>
</feature>
<dbReference type="EMBL" id="KY114064">
    <property type="protein sequence ID" value="AQU64397.1"/>
    <property type="molecule type" value="Genomic_DNA"/>
</dbReference>
<feature type="compositionally biased region" description="Polar residues" evidence="1">
    <location>
        <begin position="1909"/>
        <end position="1920"/>
    </location>
</feature>
<feature type="region of interest" description="Disordered" evidence="1">
    <location>
        <begin position="2341"/>
        <end position="2372"/>
    </location>
</feature>
<feature type="transmembrane region" description="Helical" evidence="2">
    <location>
        <begin position="305"/>
        <end position="331"/>
    </location>
</feature>
<dbReference type="GeneID" id="32880206"/>
<feature type="region of interest" description="Disordered" evidence="1">
    <location>
        <begin position="1841"/>
        <end position="1881"/>
    </location>
</feature>
<feature type="transmembrane region" description="Helical" evidence="2">
    <location>
        <begin position="146"/>
        <end position="167"/>
    </location>
</feature>
<protein>
    <submittedName>
        <fullName evidence="3">Hypothetical chloroplast protein RF1</fullName>
    </submittedName>
</protein>
<keyword evidence="3" id="KW-0934">Plastid</keyword>